<sequence length="498" mass="57148">MSVAVVWFKRDLRLADHAPLAAAIDSGWPVLLIYNFEPMLVADSRYSARHWRFVGESLRDINASLRDCHARLHVFSSDMLALLQVIGDTLGIASVFSHEETGIASTFQRDQAVADWLRDRDIPWHEYQCNGIQRGRRDRVGWNEAWLAFMQAPQVTPDLNKLQGSSVPSNSALDALLLRNPDPAWLESDSAFQTGGATAANICLNSFWEVRGRAYSGSMSKPAASSEHCSRLSPYFAWGNLSIRQVFQKLRSLAPRQGWSRSLAAFESRLHWHCHFIQKFEMECRMERDNVNRGFDNVQWLPDQQLQLAWREGRTGYPLIDAHMRCLQQTGYTHFRGRAMLISFFCHHLWQPWQEAATHLASLFLDFEPGIHYPQVQMQAGITGTNTIRIYNPVKQSQEHDPEGRFIRRWVPELANAPLHLLHTPWDASPMERQLEPLNYPEPVVDCAVTFGQARETLWSMRKHAQVRAEGRRILARHVQHPDTLSAQARGWRVTDGR</sequence>
<dbReference type="InterPro" id="IPR036134">
    <property type="entry name" value="Crypto/Photolyase_FAD-like_sf"/>
</dbReference>
<evidence type="ECO:0000259" key="7">
    <source>
        <dbReference type="PROSITE" id="PS51645"/>
    </source>
</evidence>
<evidence type="ECO:0000313" key="8">
    <source>
        <dbReference type="EMBL" id="MCX2980814.1"/>
    </source>
</evidence>
<accession>A0ABT3TEY8</accession>
<keyword evidence="9" id="KW-1185">Reference proteome</keyword>
<dbReference type="InterPro" id="IPR018394">
    <property type="entry name" value="DNA_photolyase_1_CS_C"/>
</dbReference>
<dbReference type="InterPro" id="IPR036155">
    <property type="entry name" value="Crypto/Photolyase_N_sf"/>
</dbReference>
<organism evidence="8 9">
    <name type="scientific">Candidatus Litorirhabdus singularis</name>
    <dbReference type="NCBI Taxonomy" id="2518993"/>
    <lineage>
        <taxon>Bacteria</taxon>
        <taxon>Pseudomonadati</taxon>
        <taxon>Pseudomonadota</taxon>
        <taxon>Gammaproteobacteria</taxon>
        <taxon>Cellvibrionales</taxon>
        <taxon>Halieaceae</taxon>
        <taxon>Candidatus Litorirhabdus</taxon>
    </lineage>
</organism>
<proteinExistence type="inferred from homology"/>
<feature type="domain" description="Photolyase/cryptochrome alpha/beta" evidence="7">
    <location>
        <begin position="2"/>
        <end position="132"/>
    </location>
</feature>
<dbReference type="InterPro" id="IPR002081">
    <property type="entry name" value="Cryptochrome/DNA_photolyase_1"/>
</dbReference>
<dbReference type="InterPro" id="IPR006050">
    <property type="entry name" value="DNA_photolyase_N"/>
</dbReference>
<dbReference type="SUPFAM" id="SSF52425">
    <property type="entry name" value="Cryptochrome/photolyase, N-terminal domain"/>
    <property type="match status" value="1"/>
</dbReference>
<evidence type="ECO:0000256" key="6">
    <source>
        <dbReference type="ARBA" id="ARBA00022991"/>
    </source>
</evidence>
<gene>
    <name evidence="8" type="ORF">EYC98_07975</name>
</gene>
<dbReference type="Gene3D" id="1.25.40.80">
    <property type="match status" value="1"/>
</dbReference>
<evidence type="ECO:0000256" key="4">
    <source>
        <dbReference type="ARBA" id="ARBA00022630"/>
    </source>
</evidence>
<comment type="caution">
    <text evidence="8">The sequence shown here is derived from an EMBL/GenBank/DDBJ whole genome shotgun (WGS) entry which is preliminary data.</text>
</comment>
<dbReference type="PANTHER" id="PTHR11455:SF9">
    <property type="entry name" value="CRYPTOCHROME CIRCADIAN CLOCK 5 ISOFORM X1"/>
    <property type="match status" value="1"/>
</dbReference>
<dbReference type="EMBL" id="SHNN01000001">
    <property type="protein sequence ID" value="MCX2980814.1"/>
    <property type="molecule type" value="Genomic_DNA"/>
</dbReference>
<comment type="cofactor">
    <cofactor evidence="2">
        <name>FAD</name>
        <dbReference type="ChEBI" id="CHEBI:57692"/>
    </cofactor>
</comment>
<comment type="cofactor">
    <cofactor evidence="1">
        <name>(6R)-5,10-methylene-5,6,7,8-tetrahydrofolate</name>
        <dbReference type="ChEBI" id="CHEBI:15636"/>
    </cofactor>
</comment>
<dbReference type="RefSeq" id="WP_279244789.1">
    <property type="nucleotide sequence ID" value="NZ_SHNN01000001.1"/>
</dbReference>
<dbReference type="Proteomes" id="UP001143362">
    <property type="component" value="Unassembled WGS sequence"/>
</dbReference>
<protein>
    <submittedName>
        <fullName evidence="8">Deoxyribodipyrimidine photo-lyase</fullName>
    </submittedName>
</protein>
<name>A0ABT3TEY8_9GAMM</name>
<keyword evidence="6" id="KW-0157">Chromophore</keyword>
<dbReference type="InterPro" id="IPR014729">
    <property type="entry name" value="Rossmann-like_a/b/a_fold"/>
</dbReference>
<reference evidence="8" key="1">
    <citation type="submission" date="2019-02" db="EMBL/GenBank/DDBJ databases">
        <authorList>
            <person name="Li S.-H."/>
        </authorList>
    </citation>
    <scope>NUCLEOTIDE SEQUENCE</scope>
    <source>
        <strain evidence="8">IMCC14734</strain>
    </source>
</reference>
<dbReference type="Gene3D" id="3.40.50.620">
    <property type="entry name" value="HUPs"/>
    <property type="match status" value="1"/>
</dbReference>
<dbReference type="PROSITE" id="PS00394">
    <property type="entry name" value="DNA_PHOTOLYASES_1_1"/>
    <property type="match status" value="1"/>
</dbReference>
<dbReference type="InterPro" id="IPR005101">
    <property type="entry name" value="Cryptochr/Photolyase_FAD-bd"/>
</dbReference>
<dbReference type="Pfam" id="PF03441">
    <property type="entry name" value="FAD_binding_7"/>
    <property type="match status" value="1"/>
</dbReference>
<keyword evidence="5" id="KW-0274">FAD</keyword>
<dbReference type="PROSITE" id="PS51645">
    <property type="entry name" value="PHR_CRY_ALPHA_BETA"/>
    <property type="match status" value="1"/>
</dbReference>
<comment type="similarity">
    <text evidence="3">Belongs to the DNA photolyase class-1 family.</text>
</comment>
<evidence type="ECO:0000256" key="2">
    <source>
        <dbReference type="ARBA" id="ARBA00001974"/>
    </source>
</evidence>
<evidence type="ECO:0000313" key="9">
    <source>
        <dbReference type="Proteomes" id="UP001143362"/>
    </source>
</evidence>
<dbReference type="SUPFAM" id="SSF48173">
    <property type="entry name" value="Cryptochrome/photolyase FAD-binding domain"/>
    <property type="match status" value="1"/>
</dbReference>
<evidence type="ECO:0000256" key="5">
    <source>
        <dbReference type="ARBA" id="ARBA00022827"/>
    </source>
</evidence>
<keyword evidence="4" id="KW-0285">Flavoprotein</keyword>
<evidence type="ECO:0000256" key="3">
    <source>
        <dbReference type="ARBA" id="ARBA00005862"/>
    </source>
</evidence>
<dbReference type="PANTHER" id="PTHR11455">
    <property type="entry name" value="CRYPTOCHROME"/>
    <property type="match status" value="1"/>
</dbReference>
<dbReference type="Gene3D" id="1.10.579.10">
    <property type="entry name" value="DNA Cyclobutane Dipyrimidine Photolyase, subunit A, domain 3"/>
    <property type="match status" value="1"/>
</dbReference>
<evidence type="ECO:0000256" key="1">
    <source>
        <dbReference type="ARBA" id="ARBA00001932"/>
    </source>
</evidence>
<dbReference type="Pfam" id="PF00875">
    <property type="entry name" value="DNA_photolyase"/>
    <property type="match status" value="1"/>
</dbReference>